<protein>
    <submittedName>
        <fullName evidence="3">Polymer-forming cytoskeletal protein</fullName>
    </submittedName>
</protein>
<feature type="compositionally biased region" description="Low complexity" evidence="1">
    <location>
        <begin position="438"/>
        <end position="452"/>
    </location>
</feature>
<feature type="compositionally biased region" description="Pro residues" evidence="1">
    <location>
        <begin position="458"/>
        <end position="471"/>
    </location>
</feature>
<dbReference type="EMBL" id="VBOS01000038">
    <property type="protein sequence ID" value="TMQ59761.1"/>
    <property type="molecule type" value="Genomic_DNA"/>
</dbReference>
<feature type="transmembrane region" description="Helical" evidence="2">
    <location>
        <begin position="297"/>
        <end position="317"/>
    </location>
</feature>
<feature type="transmembrane region" description="Helical" evidence="2">
    <location>
        <begin position="260"/>
        <end position="291"/>
    </location>
</feature>
<gene>
    <name evidence="3" type="ORF">E6K72_01340</name>
</gene>
<evidence type="ECO:0000313" key="4">
    <source>
        <dbReference type="Proteomes" id="UP000317716"/>
    </source>
</evidence>
<evidence type="ECO:0000313" key="3">
    <source>
        <dbReference type="EMBL" id="TMQ59761.1"/>
    </source>
</evidence>
<feature type="region of interest" description="Disordered" evidence="1">
    <location>
        <begin position="438"/>
        <end position="471"/>
    </location>
</feature>
<feature type="transmembrane region" description="Helical" evidence="2">
    <location>
        <begin position="365"/>
        <end position="383"/>
    </location>
</feature>
<keyword evidence="2" id="KW-1133">Transmembrane helix</keyword>
<comment type="caution">
    <text evidence="3">The sequence shown here is derived from an EMBL/GenBank/DDBJ whole genome shotgun (WGS) entry which is preliminary data.</text>
</comment>
<name>A0A538T7Z0_UNCEI</name>
<dbReference type="AlphaFoldDB" id="A0A538T7Z0"/>
<feature type="transmembrane region" description="Helical" evidence="2">
    <location>
        <begin position="403"/>
        <end position="420"/>
    </location>
</feature>
<keyword evidence="2" id="KW-0472">Membrane</keyword>
<keyword evidence="2" id="KW-0812">Transmembrane</keyword>
<evidence type="ECO:0000256" key="1">
    <source>
        <dbReference type="SAM" id="MobiDB-lite"/>
    </source>
</evidence>
<dbReference type="Proteomes" id="UP000317716">
    <property type="component" value="Unassembled WGS sequence"/>
</dbReference>
<proteinExistence type="predicted"/>
<feature type="transmembrane region" description="Helical" evidence="2">
    <location>
        <begin position="220"/>
        <end position="239"/>
    </location>
</feature>
<evidence type="ECO:0000256" key="2">
    <source>
        <dbReference type="SAM" id="Phobius"/>
    </source>
</evidence>
<accession>A0A538T7Z0</accession>
<reference evidence="3 4" key="1">
    <citation type="journal article" date="2019" name="Nat. Microbiol.">
        <title>Mediterranean grassland soil C-N compound turnover is dependent on rainfall and depth, and is mediated by genomically divergent microorganisms.</title>
        <authorList>
            <person name="Diamond S."/>
            <person name="Andeer P.F."/>
            <person name="Li Z."/>
            <person name="Crits-Christoph A."/>
            <person name="Burstein D."/>
            <person name="Anantharaman K."/>
            <person name="Lane K.R."/>
            <person name="Thomas B.C."/>
            <person name="Pan C."/>
            <person name="Northen T.R."/>
            <person name="Banfield J.F."/>
        </authorList>
    </citation>
    <scope>NUCLEOTIDE SEQUENCE [LARGE SCALE GENOMIC DNA]</scope>
    <source>
        <strain evidence="3">WS_2</strain>
    </source>
</reference>
<organism evidence="3 4">
    <name type="scientific">Eiseniibacteriota bacterium</name>
    <dbReference type="NCBI Taxonomy" id="2212470"/>
    <lineage>
        <taxon>Bacteria</taxon>
        <taxon>Candidatus Eiseniibacteriota</taxon>
    </lineage>
</organism>
<sequence>MRRLVPWLLIALAGTAALIVTSPAGRAAGACVRAVGMRALAQALVPAAAAQEVLEFKPVSPESAAKLEEAKPPRRRGASSMPSAPKVQAGPSAPAPSAPEPQNPPQPPISFGKSGNIMRVGSDIHIESDQVVIGDVMAVGGDITVDGHVQGDVVAMGGDVFLHSSGKVDGDVVCMGGELHEDEGSVIGGQRVTASRHGRRTHMRHMVDEEESHVGITGPLVWLLITLGMAWAFAGLAPGRTGRSLDVLKREPGTSAVTGILAAMLTVPSIVALCLLVALLCITIIGIPLAIGALLGYFAFLGVLWMWGFVIGCAAIGERVARWGGSRMTSAASGPATGAAGTPYTATHTGALAAGAPVPFSLTRAALSGVLLISGTGLVASILHRPGLGPIGGVLTLLKVLSWLAFSGVTLIGAGAWLRAEFKAGTLSRLWGARRRANASGPEAATAATEAGRSGGVAPPPAEPPVTPAGA</sequence>
<feature type="compositionally biased region" description="Pro residues" evidence="1">
    <location>
        <begin position="93"/>
        <end position="108"/>
    </location>
</feature>
<feature type="region of interest" description="Disordered" evidence="1">
    <location>
        <begin position="62"/>
        <end position="116"/>
    </location>
</feature>